<gene>
    <name evidence="3" type="ORF">CYFA0S_02e04126g</name>
</gene>
<name>A0A061ANC7_CYBFA</name>
<reference evidence="3" key="1">
    <citation type="journal article" date="2014" name="Genome Announc.">
        <title>Genome sequence of the yeast Cyberlindnera fabianii (Hansenula fabianii).</title>
        <authorList>
            <person name="Freel K.C."/>
            <person name="Sarilar V."/>
            <person name="Neuveglise C."/>
            <person name="Devillers H."/>
            <person name="Friedrich A."/>
            <person name="Schacherer J."/>
        </authorList>
    </citation>
    <scope>NUCLEOTIDE SEQUENCE</scope>
    <source>
        <strain evidence="3">YJS4271</strain>
    </source>
</reference>
<dbReference type="InterPro" id="IPR003163">
    <property type="entry name" value="Tscrpt_reg_HTH_APSES-type"/>
</dbReference>
<feature type="compositionally biased region" description="Low complexity" evidence="1">
    <location>
        <begin position="469"/>
        <end position="486"/>
    </location>
</feature>
<dbReference type="PANTHER" id="PTHR43828:SF5">
    <property type="entry name" value="TRANSCRIPTIONAL REPRESSOR XBP1"/>
    <property type="match status" value="1"/>
</dbReference>
<feature type="region of interest" description="Disordered" evidence="1">
    <location>
        <begin position="314"/>
        <end position="350"/>
    </location>
</feature>
<feature type="compositionally biased region" description="Polar residues" evidence="1">
    <location>
        <begin position="431"/>
        <end position="455"/>
    </location>
</feature>
<dbReference type="Gene3D" id="3.10.260.10">
    <property type="entry name" value="Transcription regulator HTH, APSES-type DNA-binding domain"/>
    <property type="match status" value="1"/>
</dbReference>
<dbReference type="GO" id="GO:0000981">
    <property type="term" value="F:DNA-binding transcription factor activity, RNA polymerase II-specific"/>
    <property type="evidence" value="ECO:0007669"/>
    <property type="project" value="UniProtKB-ARBA"/>
</dbReference>
<feature type="compositionally biased region" description="Polar residues" evidence="1">
    <location>
        <begin position="339"/>
        <end position="350"/>
    </location>
</feature>
<dbReference type="VEuPathDB" id="FungiDB:BON22_0156"/>
<dbReference type="PANTHER" id="PTHR43828">
    <property type="entry name" value="ASPARAGINASE"/>
    <property type="match status" value="1"/>
</dbReference>
<evidence type="ECO:0000313" key="3">
    <source>
        <dbReference type="EMBL" id="CDR38652.1"/>
    </source>
</evidence>
<feature type="domain" description="HTH APSES-type" evidence="2">
    <location>
        <begin position="181"/>
        <end position="293"/>
    </location>
</feature>
<feature type="region of interest" description="Disordered" evidence="1">
    <location>
        <begin position="529"/>
        <end position="560"/>
    </location>
</feature>
<feature type="region of interest" description="Disordered" evidence="1">
    <location>
        <begin position="26"/>
        <end position="122"/>
    </location>
</feature>
<organism evidence="3">
    <name type="scientific">Cyberlindnera fabianii</name>
    <name type="common">Yeast</name>
    <name type="synonym">Hansenula fabianii</name>
    <dbReference type="NCBI Taxonomy" id="36022"/>
    <lineage>
        <taxon>Eukaryota</taxon>
        <taxon>Fungi</taxon>
        <taxon>Dikarya</taxon>
        <taxon>Ascomycota</taxon>
        <taxon>Saccharomycotina</taxon>
        <taxon>Saccharomycetes</taxon>
        <taxon>Phaffomycetales</taxon>
        <taxon>Phaffomycetaceae</taxon>
        <taxon>Cyberlindnera</taxon>
    </lineage>
</organism>
<feature type="region of interest" description="Disordered" evidence="1">
    <location>
        <begin position="418"/>
        <end position="517"/>
    </location>
</feature>
<sequence>MDSRQHPGGMPVFHHKLHHNSQMPHLLATQPSSGSLEQHQHQQRQQPLAHSATQGLYTDQHQHMASRRSIGSTGSTGSTILPSMRYTYPETSATPHSEISASPKKKRSNSGTHASPSSSRAIQASNSLLDGVKIIYPCHEFPSDMLRVIPESQVNLIRPLLYPSSSSSSSVVADPFITKKKYATNVDERTFLSVYEFQINDHWIIWDYHTGYIFFTGLWKAAGNTKTDIVKLVDNIPSIASQVRRVRGGFLKIQGTWLPFETCKTLAKNFAFPIRYCLVPLFGETFPDECLKPGNPHYGKLVDINDPPQTRIRRKWSQGSKDAAPPKVQKPLVKKRSQSDTVSRRGSGSSNVPILELEEVLKASKQLHDLSASSGIIGVDGTVKERQLSFNYGGFIWSWQDENNLTILGKDEEAILDDDDTSSVAGGSGPATGSSRHGSASWSRQLQNLNLTSPSGEVKEPFNSRSPRTSFSTSGTSATSPSTYTTQHDSIQETPRIPEPTRYSHDDTVPKTFEGDESIFSAAKQLMNFSGKRSSDSSLRDTPLERDTTSPKVKIGDLLA</sequence>
<accession>A0A061ANC7</accession>
<evidence type="ECO:0000259" key="2">
    <source>
        <dbReference type="PROSITE" id="PS51299"/>
    </source>
</evidence>
<feature type="compositionally biased region" description="Polar residues" evidence="1">
    <location>
        <begin position="89"/>
        <end position="100"/>
    </location>
</feature>
<feature type="compositionally biased region" description="Low complexity" evidence="1">
    <location>
        <begin position="67"/>
        <end position="80"/>
    </location>
</feature>
<feature type="compositionally biased region" description="Polar residues" evidence="1">
    <location>
        <begin position="109"/>
        <end position="122"/>
    </location>
</feature>
<dbReference type="GO" id="GO:0033309">
    <property type="term" value="C:SBF transcription complex"/>
    <property type="evidence" value="ECO:0007669"/>
    <property type="project" value="TreeGrafter"/>
</dbReference>
<dbReference type="GO" id="GO:0030907">
    <property type="term" value="C:MBF transcription complex"/>
    <property type="evidence" value="ECO:0007669"/>
    <property type="project" value="TreeGrafter"/>
</dbReference>
<dbReference type="EMBL" id="LK052887">
    <property type="protein sequence ID" value="CDR38652.1"/>
    <property type="molecule type" value="Genomic_DNA"/>
</dbReference>
<protein>
    <submittedName>
        <fullName evidence="3">CYFA0S02e04126g1_1</fullName>
    </submittedName>
</protein>
<dbReference type="InterPro" id="IPR036887">
    <property type="entry name" value="HTH_APSES_sf"/>
</dbReference>
<proteinExistence type="predicted"/>
<evidence type="ECO:0000256" key="1">
    <source>
        <dbReference type="SAM" id="MobiDB-lite"/>
    </source>
</evidence>
<dbReference type="OrthoDB" id="5562739at2759"/>
<dbReference type="SUPFAM" id="SSF54616">
    <property type="entry name" value="DNA-binding domain of Mlu1-box binding protein MBP1"/>
    <property type="match status" value="1"/>
</dbReference>
<dbReference type="GO" id="GO:0003677">
    <property type="term" value="F:DNA binding"/>
    <property type="evidence" value="ECO:0007669"/>
    <property type="project" value="InterPro"/>
</dbReference>
<dbReference type="AlphaFoldDB" id="A0A061ANC7"/>
<dbReference type="InterPro" id="IPR051642">
    <property type="entry name" value="SWI6-like"/>
</dbReference>
<feature type="compositionally biased region" description="Basic and acidic residues" evidence="1">
    <location>
        <begin position="533"/>
        <end position="549"/>
    </location>
</feature>
<dbReference type="PROSITE" id="PS51299">
    <property type="entry name" value="HTH_APSES"/>
    <property type="match status" value="1"/>
</dbReference>